<evidence type="ECO:0000259" key="6">
    <source>
        <dbReference type="PROSITE" id="PS50158"/>
    </source>
</evidence>
<dbReference type="InterPro" id="IPR001878">
    <property type="entry name" value="Znf_CCHC"/>
</dbReference>
<reference evidence="8 9" key="1">
    <citation type="submission" date="2025-05" db="UniProtKB">
        <authorList>
            <consortium name="RefSeq"/>
        </authorList>
    </citation>
    <scope>IDENTIFICATION</scope>
    <source>
        <tissue evidence="8 9">Muscle</tissue>
    </source>
</reference>
<dbReference type="InterPro" id="IPR012677">
    <property type="entry name" value="Nucleotide-bd_a/b_plait_sf"/>
</dbReference>
<dbReference type="SMART" id="SM00360">
    <property type="entry name" value="RRM"/>
    <property type="match status" value="1"/>
</dbReference>
<dbReference type="Pfam" id="PF00098">
    <property type="entry name" value="zf-CCHC"/>
    <property type="match status" value="1"/>
</dbReference>
<dbReference type="GeneID" id="106457570"/>
<gene>
    <name evidence="8 9" type="primary">LOC106457570</name>
</gene>
<protein>
    <submittedName>
        <fullName evidence="8 9">RNA-binding protein 4B-like isoform X2</fullName>
    </submittedName>
</protein>
<dbReference type="PROSITE" id="PS50158">
    <property type="entry name" value="ZF_CCHC"/>
    <property type="match status" value="1"/>
</dbReference>
<dbReference type="PANTHER" id="PTHR48025">
    <property type="entry name" value="OS02G0815200 PROTEIN"/>
    <property type="match status" value="1"/>
</dbReference>
<dbReference type="InterPro" id="IPR050502">
    <property type="entry name" value="Euk_RNA-bind_prot"/>
</dbReference>
<feature type="region of interest" description="Disordered" evidence="4">
    <location>
        <begin position="163"/>
        <end position="187"/>
    </location>
</feature>
<proteinExistence type="predicted"/>
<dbReference type="Proteomes" id="UP000694941">
    <property type="component" value="Unplaced"/>
</dbReference>
<feature type="domain" description="RRM" evidence="5">
    <location>
        <begin position="8"/>
        <end position="78"/>
    </location>
</feature>
<evidence type="ECO:0000256" key="2">
    <source>
        <dbReference type="PROSITE-ProRule" id="PRU00047"/>
    </source>
</evidence>
<accession>A0ABM1S6L6</accession>
<dbReference type="SUPFAM" id="SSF54928">
    <property type="entry name" value="RNA-binding domain, RBD"/>
    <property type="match status" value="1"/>
</dbReference>
<sequence length="220" mass="25314">MAPVKKSSKLYIGNLPETCSNDDLHTLFSKYGEIEECDVVKNYGFVHMASEDVANTAIQELNNSEFMGKKITVELSHSKVRQKAGMGGKGTCYRCGRAGHWSKECPRNPNARYGRLPPPMSTYGTYPERTFGRYGPESRYDRFSDGYGFDRFSERSFAAERMRPYPDPYERRLPPPPPSATTSRADDLYYRRPYDDYGFDYPPVDRGYDRYTSFAEDRIT</sequence>
<keyword evidence="2" id="KW-0863">Zinc-finger</keyword>
<evidence type="ECO:0000259" key="5">
    <source>
        <dbReference type="PROSITE" id="PS50102"/>
    </source>
</evidence>
<name>A0ABM1S6L6_LIMPO</name>
<dbReference type="SMART" id="SM00343">
    <property type="entry name" value="ZnF_C2HC"/>
    <property type="match status" value="1"/>
</dbReference>
<dbReference type="Gene3D" id="4.10.60.10">
    <property type="entry name" value="Zinc finger, CCHC-type"/>
    <property type="match status" value="1"/>
</dbReference>
<dbReference type="InterPro" id="IPR035979">
    <property type="entry name" value="RBD_domain_sf"/>
</dbReference>
<evidence type="ECO:0000313" key="8">
    <source>
        <dbReference type="RefSeq" id="XP_022239270.1"/>
    </source>
</evidence>
<keyword evidence="2" id="KW-0862">Zinc</keyword>
<dbReference type="RefSeq" id="XP_022239270.1">
    <property type="nucleotide sequence ID" value="XM_022383562.1"/>
</dbReference>
<dbReference type="InterPro" id="IPR000504">
    <property type="entry name" value="RRM_dom"/>
</dbReference>
<dbReference type="PANTHER" id="PTHR48025:SF1">
    <property type="entry name" value="RRM DOMAIN-CONTAINING PROTEIN"/>
    <property type="match status" value="1"/>
</dbReference>
<evidence type="ECO:0000313" key="9">
    <source>
        <dbReference type="RefSeq" id="XP_022239271.1"/>
    </source>
</evidence>
<dbReference type="Pfam" id="PF00076">
    <property type="entry name" value="RRM_1"/>
    <property type="match status" value="1"/>
</dbReference>
<evidence type="ECO:0000313" key="7">
    <source>
        <dbReference type="Proteomes" id="UP000694941"/>
    </source>
</evidence>
<organism evidence="7 9">
    <name type="scientific">Limulus polyphemus</name>
    <name type="common">Atlantic horseshoe crab</name>
    <dbReference type="NCBI Taxonomy" id="6850"/>
    <lineage>
        <taxon>Eukaryota</taxon>
        <taxon>Metazoa</taxon>
        <taxon>Ecdysozoa</taxon>
        <taxon>Arthropoda</taxon>
        <taxon>Chelicerata</taxon>
        <taxon>Merostomata</taxon>
        <taxon>Xiphosura</taxon>
        <taxon>Limulidae</taxon>
        <taxon>Limulus</taxon>
    </lineage>
</organism>
<evidence type="ECO:0000256" key="4">
    <source>
        <dbReference type="SAM" id="MobiDB-lite"/>
    </source>
</evidence>
<keyword evidence="2" id="KW-0479">Metal-binding</keyword>
<feature type="compositionally biased region" description="Basic and acidic residues" evidence="4">
    <location>
        <begin position="163"/>
        <end position="173"/>
    </location>
</feature>
<keyword evidence="7" id="KW-1185">Reference proteome</keyword>
<dbReference type="Gene3D" id="3.30.70.330">
    <property type="match status" value="1"/>
</dbReference>
<evidence type="ECO:0000256" key="3">
    <source>
        <dbReference type="PROSITE-ProRule" id="PRU00176"/>
    </source>
</evidence>
<evidence type="ECO:0000256" key="1">
    <source>
        <dbReference type="ARBA" id="ARBA00022884"/>
    </source>
</evidence>
<dbReference type="PROSITE" id="PS50102">
    <property type="entry name" value="RRM"/>
    <property type="match status" value="1"/>
</dbReference>
<dbReference type="CDD" id="cd12343">
    <property type="entry name" value="RRM1_2_CoAA_like"/>
    <property type="match status" value="1"/>
</dbReference>
<feature type="domain" description="CCHC-type" evidence="6">
    <location>
        <begin position="92"/>
        <end position="107"/>
    </location>
</feature>
<keyword evidence="1 3" id="KW-0694">RNA-binding</keyword>
<dbReference type="RefSeq" id="XP_022239271.1">
    <property type="nucleotide sequence ID" value="XM_022383563.1"/>
</dbReference>